<keyword evidence="3" id="KW-0804">Transcription</keyword>
<evidence type="ECO:0000256" key="4">
    <source>
        <dbReference type="ARBA" id="ARBA00023242"/>
    </source>
</evidence>
<dbReference type="OrthoDB" id="10542890at2759"/>
<evidence type="ECO:0000256" key="1">
    <source>
        <dbReference type="ARBA" id="ARBA00023015"/>
    </source>
</evidence>
<dbReference type="AlphaFoldDB" id="A0A8X7S8T7"/>
<dbReference type="InterPro" id="IPR003441">
    <property type="entry name" value="NAC-dom"/>
</dbReference>
<dbReference type="SUPFAM" id="SSF101941">
    <property type="entry name" value="NAC domain"/>
    <property type="match status" value="1"/>
</dbReference>
<sequence>MLGKVVIGRKQHFFFNGKKLLNGKPPNDGKTMWLMVEYLLLDEKLMDVDSSIDTNSSNNTKEEQKRHCVLSRIYKSDPVENQTVDYALLIKQQQDEEFSQEMHPEKKQ</sequence>
<keyword evidence="4" id="KW-0539">Nucleus</keyword>
<accession>A0A8X7S8T7</accession>
<dbReference type="GO" id="GO:0003677">
    <property type="term" value="F:DNA binding"/>
    <property type="evidence" value="ECO:0007669"/>
    <property type="project" value="UniProtKB-KW"/>
</dbReference>
<dbReference type="InterPro" id="IPR036093">
    <property type="entry name" value="NAC_dom_sf"/>
</dbReference>
<evidence type="ECO:0000259" key="5">
    <source>
        <dbReference type="PROSITE" id="PS51005"/>
    </source>
</evidence>
<organism evidence="6 7">
    <name type="scientific">Brassica carinata</name>
    <name type="common">Ethiopian mustard</name>
    <name type="synonym">Abyssinian cabbage</name>
    <dbReference type="NCBI Taxonomy" id="52824"/>
    <lineage>
        <taxon>Eukaryota</taxon>
        <taxon>Viridiplantae</taxon>
        <taxon>Streptophyta</taxon>
        <taxon>Embryophyta</taxon>
        <taxon>Tracheophyta</taxon>
        <taxon>Spermatophyta</taxon>
        <taxon>Magnoliopsida</taxon>
        <taxon>eudicotyledons</taxon>
        <taxon>Gunneridae</taxon>
        <taxon>Pentapetalae</taxon>
        <taxon>rosids</taxon>
        <taxon>malvids</taxon>
        <taxon>Brassicales</taxon>
        <taxon>Brassicaceae</taxon>
        <taxon>Brassiceae</taxon>
        <taxon>Brassica</taxon>
    </lineage>
</organism>
<keyword evidence="2" id="KW-0238">DNA-binding</keyword>
<dbReference type="EMBL" id="JAAMPC010000008">
    <property type="protein sequence ID" value="KAG2299649.1"/>
    <property type="molecule type" value="Genomic_DNA"/>
</dbReference>
<dbReference type="PROSITE" id="PS51005">
    <property type="entry name" value="NAC"/>
    <property type="match status" value="1"/>
</dbReference>
<evidence type="ECO:0000313" key="7">
    <source>
        <dbReference type="Proteomes" id="UP000886595"/>
    </source>
</evidence>
<keyword evidence="7" id="KW-1185">Reference proteome</keyword>
<reference evidence="6 7" key="1">
    <citation type="submission" date="2020-02" db="EMBL/GenBank/DDBJ databases">
        <authorList>
            <person name="Ma Q."/>
            <person name="Huang Y."/>
            <person name="Song X."/>
            <person name="Pei D."/>
        </authorList>
    </citation>
    <scope>NUCLEOTIDE SEQUENCE [LARGE SCALE GENOMIC DNA]</scope>
    <source>
        <strain evidence="6">Sxm20200214</strain>
        <tissue evidence="6">Leaf</tissue>
    </source>
</reference>
<feature type="domain" description="NAC" evidence="5">
    <location>
        <begin position="1"/>
        <end position="76"/>
    </location>
</feature>
<proteinExistence type="predicted"/>
<keyword evidence="1" id="KW-0805">Transcription regulation</keyword>
<protein>
    <recommendedName>
        <fullName evidence="5">NAC domain-containing protein</fullName>
    </recommendedName>
</protein>
<evidence type="ECO:0000313" key="6">
    <source>
        <dbReference type="EMBL" id="KAG2299649.1"/>
    </source>
</evidence>
<gene>
    <name evidence="6" type="ORF">Bca52824_036121</name>
</gene>
<dbReference type="Proteomes" id="UP000886595">
    <property type="component" value="Unassembled WGS sequence"/>
</dbReference>
<evidence type="ECO:0000256" key="3">
    <source>
        <dbReference type="ARBA" id="ARBA00023163"/>
    </source>
</evidence>
<comment type="caution">
    <text evidence="6">The sequence shown here is derived from an EMBL/GenBank/DDBJ whole genome shotgun (WGS) entry which is preliminary data.</text>
</comment>
<name>A0A8X7S8T7_BRACI</name>
<evidence type="ECO:0000256" key="2">
    <source>
        <dbReference type="ARBA" id="ARBA00023125"/>
    </source>
</evidence>
<dbReference type="Gene3D" id="2.170.150.80">
    <property type="entry name" value="NAC domain"/>
    <property type="match status" value="1"/>
</dbReference>
<dbReference type="GO" id="GO:0006355">
    <property type="term" value="P:regulation of DNA-templated transcription"/>
    <property type="evidence" value="ECO:0007669"/>
    <property type="project" value="InterPro"/>
</dbReference>